<keyword evidence="2" id="KW-1185">Reference proteome</keyword>
<gene>
    <name evidence="1" type="ORF">VW35_01010</name>
</gene>
<dbReference type="RefSeq" id="WP_046141172.1">
    <property type="nucleotide sequence ID" value="NZ_LAJG01000005.1"/>
</dbReference>
<protein>
    <submittedName>
        <fullName evidence="1">Uncharacterized protein</fullName>
    </submittedName>
</protein>
<proteinExistence type="predicted"/>
<dbReference type="EMBL" id="LAJG01000005">
    <property type="protein sequence ID" value="KKB80819.1"/>
    <property type="molecule type" value="Genomic_DNA"/>
</dbReference>
<sequence length="69" mass="7671">MTIEAQADFITEVQRACRKAKDSRKENDLRLAKNLIDDPRFSALGESEQEDLMEAYGRAHLFVSGGGIG</sequence>
<dbReference type="STRING" id="361041.VW35_01010"/>
<reference evidence="1 2" key="1">
    <citation type="submission" date="2015-03" db="EMBL/GenBank/DDBJ databases">
        <authorList>
            <person name="Hassan Y.I."/>
            <person name="Lepp D."/>
            <person name="Zhou T."/>
        </authorList>
    </citation>
    <scope>NUCLEOTIDE SEQUENCE [LARGE SCALE GENOMIC DNA]</scope>
    <source>
        <strain evidence="1 2">GH2-10</strain>
    </source>
</reference>
<comment type="caution">
    <text evidence="1">The sequence shown here is derived from an EMBL/GenBank/DDBJ whole genome shotgun (WGS) entry which is preliminary data.</text>
</comment>
<accession>A0A0F5LF45</accession>
<evidence type="ECO:0000313" key="2">
    <source>
        <dbReference type="Proteomes" id="UP000033514"/>
    </source>
</evidence>
<name>A0A0F5LF45_9HYPH</name>
<dbReference type="AlphaFoldDB" id="A0A0F5LF45"/>
<dbReference type="Proteomes" id="UP000033514">
    <property type="component" value="Unassembled WGS sequence"/>
</dbReference>
<evidence type="ECO:0000313" key="1">
    <source>
        <dbReference type="EMBL" id="KKB80819.1"/>
    </source>
</evidence>
<organism evidence="1 2">
    <name type="scientific">Devosia soli</name>
    <dbReference type="NCBI Taxonomy" id="361041"/>
    <lineage>
        <taxon>Bacteria</taxon>
        <taxon>Pseudomonadati</taxon>
        <taxon>Pseudomonadota</taxon>
        <taxon>Alphaproteobacteria</taxon>
        <taxon>Hyphomicrobiales</taxon>
        <taxon>Devosiaceae</taxon>
        <taxon>Devosia</taxon>
    </lineage>
</organism>
<dbReference type="PATRIC" id="fig|361041.3.peg.3592"/>